<comment type="subcellular location">
    <subcellularLocation>
        <location evidence="1">Membrane</location>
    </subcellularLocation>
</comment>
<keyword evidence="5" id="KW-0812">Transmembrane</keyword>
<evidence type="ECO:0000256" key="6">
    <source>
        <dbReference type="SAM" id="SignalP"/>
    </source>
</evidence>
<dbReference type="FunFam" id="3.30.60.270:FF:000004">
    <property type="entry name" value="Sortilin"/>
    <property type="match status" value="1"/>
</dbReference>
<dbReference type="PANTHER" id="PTHR12106:SF44">
    <property type="entry name" value="SORTILIN 1B"/>
    <property type="match status" value="1"/>
</dbReference>
<dbReference type="GO" id="GO:0005794">
    <property type="term" value="C:Golgi apparatus"/>
    <property type="evidence" value="ECO:0007669"/>
    <property type="project" value="TreeGrafter"/>
</dbReference>
<feature type="transmembrane region" description="Helical" evidence="5">
    <location>
        <begin position="87"/>
        <end position="107"/>
    </location>
</feature>
<dbReference type="Proteomes" id="UP000694621">
    <property type="component" value="Unplaced"/>
</dbReference>
<dbReference type="InterPro" id="IPR015943">
    <property type="entry name" value="WD40/YVTN_repeat-like_dom_sf"/>
</dbReference>
<evidence type="ECO:0000259" key="7">
    <source>
        <dbReference type="SMART" id="SM00602"/>
    </source>
</evidence>
<evidence type="ECO:0000256" key="3">
    <source>
        <dbReference type="ARBA" id="ARBA00023136"/>
    </source>
</evidence>
<dbReference type="InterPro" id="IPR006581">
    <property type="entry name" value="VPS10"/>
</dbReference>
<protein>
    <submittedName>
        <fullName evidence="8">Sortilin 1b</fullName>
    </submittedName>
</protein>
<proteinExistence type="predicted"/>
<dbReference type="PANTHER" id="PTHR12106">
    <property type="entry name" value="SORTILIN RELATED"/>
    <property type="match status" value="1"/>
</dbReference>
<sequence>MLRLRHFISVVLLPIAALSLDFNQFSGGPSRNARSLYEKTPLSERSRIIKQAEHSIHKRSADSGGDTCNSLQRYDTKLTSNTHSVSYNNLVIVLLALTTFQVPLFMLRFGQSRLYRSEDYGKTFQDVTELISNTFISTDFGIAIGPESSGKVILTGDLSGSGSARIFLSSDFGNSFTRSDLPFNPKMQIMYNPQNPNVLVAISTKPKLLTVIHLMKVLAKLGLSQYLFVFVWMIYFPRMPNYPTTSPLFVDGSVQTVVSFDQGGEWVPLRKPENSECDSTAKDKDKCSLHIHASYSISMKLNVPMLPLSEPNAVGLIIAHGNVLKLTETHTQFLSLSLSLSLSLLFSLTHSPTLTKRHSDCLKSCHILCRVGRVSWVERIGSGWIFFTSTDQVLKQSLNLSILFVCSGVENDYVPWLAHSDDISDPKDGCMLGYKEKFLRLKKDSVCWNGRDYNVNKQPTPCACTLDDFLCDFGYYRNENSSDCLEQPELKGHDLELCIHGKKEHLQTNGYRKIPGDKCEGGNQPERKEVDIRKKCISNLLDPQKQNNGKPSHSAPIIVTVIAIVLVSCIAGALFVKKYVCGGRFLVHRYSVLQHNAEANGIEGMDETLDTNVAGHAKIGFHDDSDEDLLE</sequence>
<feature type="domain" description="VPS10" evidence="7">
    <location>
        <begin position="103"/>
        <end position="541"/>
    </location>
</feature>
<dbReference type="Gene3D" id="2.130.10.10">
    <property type="entry name" value="YVTN repeat-like/Quinoprotein amine dehydrogenase"/>
    <property type="match status" value="1"/>
</dbReference>
<reference evidence="8" key="1">
    <citation type="submission" date="2025-08" db="UniProtKB">
        <authorList>
            <consortium name="Ensembl"/>
        </authorList>
    </citation>
    <scope>IDENTIFICATION</scope>
</reference>
<dbReference type="Ensembl" id="ENSAMXT00005029684.1">
    <property type="protein sequence ID" value="ENSAMXP00005026985.1"/>
    <property type="gene ID" value="ENSAMXG00005013497.1"/>
</dbReference>
<name>A0A8B9JUU1_ASTMX</name>
<evidence type="ECO:0000313" key="9">
    <source>
        <dbReference type="Proteomes" id="UP000694621"/>
    </source>
</evidence>
<feature type="signal peptide" evidence="6">
    <location>
        <begin position="1"/>
        <end position="19"/>
    </location>
</feature>
<evidence type="ECO:0000256" key="2">
    <source>
        <dbReference type="ARBA" id="ARBA00022737"/>
    </source>
</evidence>
<dbReference type="GO" id="GO:0005829">
    <property type="term" value="C:cytosol"/>
    <property type="evidence" value="ECO:0007669"/>
    <property type="project" value="GOC"/>
</dbReference>
<dbReference type="Gene3D" id="2.10.70.80">
    <property type="match status" value="1"/>
</dbReference>
<dbReference type="Pfam" id="PF15902">
    <property type="entry name" value="Sortilin-Vps10"/>
    <property type="match status" value="2"/>
</dbReference>
<dbReference type="AlphaFoldDB" id="A0A8B9JUU1"/>
<accession>A0A8B9JUU1</accession>
<dbReference type="GO" id="GO:0016050">
    <property type="term" value="P:vesicle organization"/>
    <property type="evidence" value="ECO:0007669"/>
    <property type="project" value="TreeGrafter"/>
</dbReference>
<dbReference type="InterPro" id="IPR031778">
    <property type="entry name" value="Sortilin_N"/>
</dbReference>
<keyword evidence="3 5" id="KW-0472">Membrane</keyword>
<dbReference type="GO" id="GO:0016020">
    <property type="term" value="C:membrane"/>
    <property type="evidence" value="ECO:0007669"/>
    <property type="project" value="UniProtKB-SubCell"/>
</dbReference>
<dbReference type="SUPFAM" id="SSF110296">
    <property type="entry name" value="Oligoxyloglucan reducing end-specific cellobiohydrolase"/>
    <property type="match status" value="1"/>
</dbReference>
<keyword evidence="6" id="KW-0732">Signal</keyword>
<dbReference type="SMART" id="SM00602">
    <property type="entry name" value="VPS10"/>
    <property type="match status" value="1"/>
</dbReference>
<dbReference type="Pfam" id="PF15901">
    <property type="entry name" value="Sortilin_C"/>
    <property type="match status" value="1"/>
</dbReference>
<feature type="transmembrane region" description="Helical" evidence="5">
    <location>
        <begin position="555"/>
        <end position="576"/>
    </location>
</feature>
<keyword evidence="4" id="KW-0325">Glycoprotein</keyword>
<organism evidence="8 9">
    <name type="scientific">Astyanax mexicanus</name>
    <name type="common">Blind cave fish</name>
    <name type="synonym">Astyanax fasciatus mexicanus</name>
    <dbReference type="NCBI Taxonomy" id="7994"/>
    <lineage>
        <taxon>Eukaryota</taxon>
        <taxon>Metazoa</taxon>
        <taxon>Chordata</taxon>
        <taxon>Craniata</taxon>
        <taxon>Vertebrata</taxon>
        <taxon>Euteleostomi</taxon>
        <taxon>Actinopterygii</taxon>
        <taxon>Neopterygii</taxon>
        <taxon>Teleostei</taxon>
        <taxon>Ostariophysi</taxon>
        <taxon>Characiformes</taxon>
        <taxon>Characoidei</taxon>
        <taxon>Acestrorhamphidae</taxon>
        <taxon>Acestrorhamphinae</taxon>
        <taxon>Astyanax</taxon>
    </lineage>
</organism>
<dbReference type="GO" id="GO:0006895">
    <property type="term" value="P:Golgi to endosome transport"/>
    <property type="evidence" value="ECO:0007669"/>
    <property type="project" value="TreeGrafter"/>
</dbReference>
<dbReference type="InterPro" id="IPR050310">
    <property type="entry name" value="VPS10-sortilin"/>
</dbReference>
<keyword evidence="2" id="KW-0677">Repeat</keyword>
<evidence type="ECO:0000256" key="4">
    <source>
        <dbReference type="ARBA" id="ARBA00023180"/>
    </source>
</evidence>
<feature type="chain" id="PRO_5034681023" evidence="6">
    <location>
        <begin position="20"/>
        <end position="631"/>
    </location>
</feature>
<evidence type="ECO:0000256" key="1">
    <source>
        <dbReference type="ARBA" id="ARBA00004370"/>
    </source>
</evidence>
<keyword evidence="5" id="KW-1133">Transmembrane helix</keyword>
<dbReference type="GO" id="GO:0006897">
    <property type="term" value="P:endocytosis"/>
    <property type="evidence" value="ECO:0007669"/>
    <property type="project" value="TreeGrafter"/>
</dbReference>
<evidence type="ECO:0000256" key="5">
    <source>
        <dbReference type="SAM" id="Phobius"/>
    </source>
</evidence>
<dbReference type="InterPro" id="IPR031777">
    <property type="entry name" value="Sortilin_C"/>
</dbReference>
<evidence type="ECO:0000313" key="8">
    <source>
        <dbReference type="Ensembl" id="ENSAMXP00005026985.1"/>
    </source>
</evidence>
<dbReference type="Gene3D" id="3.30.60.270">
    <property type="match status" value="1"/>
</dbReference>